<dbReference type="EMBL" id="SOAU01000001">
    <property type="protein sequence ID" value="TDT18290.1"/>
    <property type="molecule type" value="Genomic_DNA"/>
</dbReference>
<feature type="transmembrane region" description="Helical" evidence="7">
    <location>
        <begin position="219"/>
        <end position="237"/>
    </location>
</feature>
<dbReference type="OrthoDB" id="3294398at2"/>
<evidence type="ECO:0000256" key="3">
    <source>
        <dbReference type="ARBA" id="ARBA00022448"/>
    </source>
</evidence>
<feature type="transmembrane region" description="Helical" evidence="7">
    <location>
        <begin position="62"/>
        <end position="79"/>
    </location>
</feature>
<feature type="transmembrane region" description="Helical" evidence="7">
    <location>
        <begin position="360"/>
        <end position="380"/>
    </location>
</feature>
<protein>
    <submittedName>
        <fullName evidence="9">Potassium/proton antiporter membrane subunit (CPA2 family)</fullName>
    </submittedName>
</protein>
<dbReference type="PANTHER" id="PTHR42751">
    <property type="entry name" value="SODIUM/HYDROGEN EXCHANGER FAMILY/TRKA DOMAIN PROTEIN"/>
    <property type="match status" value="1"/>
</dbReference>
<dbReference type="AlphaFoldDB" id="A0A4R7I4P8"/>
<feature type="transmembrane region" description="Helical" evidence="7">
    <location>
        <begin position="293"/>
        <end position="317"/>
    </location>
</feature>
<evidence type="ECO:0000313" key="9">
    <source>
        <dbReference type="EMBL" id="TDT18290.1"/>
    </source>
</evidence>
<keyword evidence="3" id="KW-0813">Transport</keyword>
<dbReference type="PANTHER" id="PTHR42751:SF6">
    <property type="entry name" value="CONSERVED INTEGRAL MEMBRANE TRANSPORT PROTEIN-RELATED"/>
    <property type="match status" value="1"/>
</dbReference>
<keyword evidence="10" id="KW-1185">Reference proteome</keyword>
<dbReference type="GO" id="GO:0016020">
    <property type="term" value="C:membrane"/>
    <property type="evidence" value="ECO:0007669"/>
    <property type="project" value="UniProtKB-SubCell"/>
</dbReference>
<keyword evidence="6 7" id="KW-0472">Membrane</keyword>
<feature type="transmembrane region" description="Helical" evidence="7">
    <location>
        <begin position="155"/>
        <end position="180"/>
    </location>
</feature>
<evidence type="ECO:0000256" key="5">
    <source>
        <dbReference type="ARBA" id="ARBA00022989"/>
    </source>
</evidence>
<dbReference type="Pfam" id="PF00999">
    <property type="entry name" value="Na_H_Exchanger"/>
    <property type="match status" value="1"/>
</dbReference>
<proteinExistence type="inferred from homology"/>
<evidence type="ECO:0000256" key="7">
    <source>
        <dbReference type="SAM" id="Phobius"/>
    </source>
</evidence>
<gene>
    <name evidence="9" type="ORF">BDK89_3909</name>
</gene>
<name>A0A4R7I4P8_9ACTN</name>
<comment type="caution">
    <text evidence="9">The sequence shown here is derived from an EMBL/GenBank/DDBJ whole genome shotgun (WGS) entry which is preliminary data.</text>
</comment>
<feature type="transmembrane region" description="Helical" evidence="7">
    <location>
        <begin position="38"/>
        <end position="56"/>
    </location>
</feature>
<dbReference type="RefSeq" id="WP_133870520.1">
    <property type="nucleotide sequence ID" value="NZ_SOAU01000001.1"/>
</dbReference>
<evidence type="ECO:0000256" key="2">
    <source>
        <dbReference type="ARBA" id="ARBA00005551"/>
    </source>
</evidence>
<evidence type="ECO:0000256" key="6">
    <source>
        <dbReference type="ARBA" id="ARBA00023136"/>
    </source>
</evidence>
<evidence type="ECO:0000313" key="10">
    <source>
        <dbReference type="Proteomes" id="UP000294558"/>
    </source>
</evidence>
<evidence type="ECO:0000259" key="8">
    <source>
        <dbReference type="Pfam" id="PF00999"/>
    </source>
</evidence>
<feature type="transmembrane region" description="Helical" evidence="7">
    <location>
        <begin position="6"/>
        <end position="26"/>
    </location>
</feature>
<accession>A0A4R7I4P8</accession>
<organism evidence="9 10">
    <name type="scientific">Ilumatobacter fluminis</name>
    <dbReference type="NCBI Taxonomy" id="467091"/>
    <lineage>
        <taxon>Bacteria</taxon>
        <taxon>Bacillati</taxon>
        <taxon>Actinomycetota</taxon>
        <taxon>Acidimicrobiia</taxon>
        <taxon>Acidimicrobiales</taxon>
        <taxon>Ilumatobacteraceae</taxon>
        <taxon>Ilumatobacter</taxon>
    </lineage>
</organism>
<dbReference type="Proteomes" id="UP000294558">
    <property type="component" value="Unassembled WGS sequence"/>
</dbReference>
<feature type="transmembrane region" description="Helical" evidence="7">
    <location>
        <begin position="99"/>
        <end position="118"/>
    </location>
</feature>
<reference evidence="9 10" key="1">
    <citation type="submission" date="2019-03" db="EMBL/GenBank/DDBJ databases">
        <title>Sequencing the genomes of 1000 actinobacteria strains.</title>
        <authorList>
            <person name="Klenk H.-P."/>
        </authorList>
    </citation>
    <scope>NUCLEOTIDE SEQUENCE [LARGE SCALE GENOMIC DNA]</scope>
    <source>
        <strain evidence="9 10">DSM 18936</strain>
    </source>
</reference>
<keyword evidence="4 7" id="KW-0812">Transmembrane</keyword>
<dbReference type="InterPro" id="IPR038770">
    <property type="entry name" value="Na+/solute_symporter_sf"/>
</dbReference>
<feature type="transmembrane region" description="Helical" evidence="7">
    <location>
        <begin position="186"/>
        <end position="207"/>
    </location>
</feature>
<evidence type="ECO:0000256" key="4">
    <source>
        <dbReference type="ARBA" id="ARBA00022692"/>
    </source>
</evidence>
<sequence>MIAAGSAEAALAFIEIGAVVLALAILSRFASRLGISAVPLYLLAGLAVGEGGIAQLDVTEDFISLAAEIGVLLLLLALGLEYDQDELRHGLKTGTRPGLVDMVANAIPGVAVGLLLGWSLLASILLGGVTWISSSGIVSKVLFDLDRLGNRETPSVLNVLVIEDLAMAVYLPIVAALVVGGSAQETTVSVVVAVTAVIVILVLALRFGDKLSGMLAGGTDESLLLAVFGLTLLVAGLAQRIEVSGAIGAFLVGLALSGSVGERSMELISPLRDLFAATFFLFFSFQIDPSDLIPMIPAAIGLGIVSIGGKLVTGWYAAGRAGVAARGRVRAGTVLIARGEFSIVIAALGSSLVDGPDLEALAAAYVLFLAIVGPIAARYADSIPIPARFMAKRPVPATT</sequence>
<evidence type="ECO:0000256" key="1">
    <source>
        <dbReference type="ARBA" id="ARBA00004141"/>
    </source>
</evidence>
<dbReference type="GO" id="GO:0015297">
    <property type="term" value="F:antiporter activity"/>
    <property type="evidence" value="ECO:0007669"/>
    <property type="project" value="InterPro"/>
</dbReference>
<comment type="similarity">
    <text evidence="2">Belongs to the monovalent cation:proton antiporter 2 (CPA2) transporter (TC 2.A.37) family.</text>
</comment>
<keyword evidence="5 7" id="KW-1133">Transmembrane helix</keyword>
<dbReference type="Gene3D" id="1.20.1530.20">
    <property type="match status" value="1"/>
</dbReference>
<comment type="subcellular location">
    <subcellularLocation>
        <location evidence="1">Membrane</location>
        <topology evidence="1">Multi-pass membrane protein</topology>
    </subcellularLocation>
</comment>
<feature type="domain" description="Cation/H+ exchanger transmembrane" evidence="8">
    <location>
        <begin position="21"/>
        <end position="375"/>
    </location>
</feature>
<dbReference type="GO" id="GO:1902600">
    <property type="term" value="P:proton transmembrane transport"/>
    <property type="evidence" value="ECO:0007669"/>
    <property type="project" value="InterPro"/>
</dbReference>
<feature type="transmembrane region" description="Helical" evidence="7">
    <location>
        <begin position="243"/>
        <end position="260"/>
    </location>
</feature>
<dbReference type="InterPro" id="IPR006153">
    <property type="entry name" value="Cation/H_exchanger_TM"/>
</dbReference>
<feature type="transmembrane region" description="Helical" evidence="7">
    <location>
        <begin position="329"/>
        <end position="348"/>
    </location>
</feature>